<dbReference type="InterPro" id="IPR050695">
    <property type="entry name" value="N-acetylmuramoyl_amidase_3"/>
</dbReference>
<dbReference type="SUPFAM" id="SSF53187">
    <property type="entry name" value="Zn-dependent exopeptidases"/>
    <property type="match status" value="1"/>
</dbReference>
<organism evidence="4 5">
    <name type="scientific">Clostridium disporicum</name>
    <dbReference type="NCBI Taxonomy" id="84024"/>
    <lineage>
        <taxon>Bacteria</taxon>
        <taxon>Bacillati</taxon>
        <taxon>Bacillota</taxon>
        <taxon>Clostridia</taxon>
        <taxon>Eubacteriales</taxon>
        <taxon>Clostridiaceae</taxon>
        <taxon>Clostridium</taxon>
    </lineage>
</organism>
<feature type="chain" id="PRO_5008021691" evidence="2">
    <location>
        <begin position="29"/>
        <end position="671"/>
    </location>
</feature>
<accession>A0A174FI23</accession>
<dbReference type="Gene3D" id="2.60.40.10">
    <property type="entry name" value="Immunoglobulins"/>
    <property type="match status" value="1"/>
</dbReference>
<dbReference type="EMBL" id="CYZV01000027">
    <property type="protein sequence ID" value="CUO49177.1"/>
    <property type="molecule type" value="Genomic_DNA"/>
</dbReference>
<dbReference type="GO" id="GO:0004040">
    <property type="term" value="F:amidase activity"/>
    <property type="evidence" value="ECO:0007669"/>
    <property type="project" value="InterPro"/>
</dbReference>
<feature type="domain" description="MurNAc-LAA" evidence="3">
    <location>
        <begin position="531"/>
        <end position="668"/>
    </location>
</feature>
<dbReference type="RefSeq" id="WP_055277215.1">
    <property type="nucleotide sequence ID" value="NZ_CYZV01000027.1"/>
</dbReference>
<evidence type="ECO:0000256" key="1">
    <source>
        <dbReference type="ARBA" id="ARBA00022801"/>
    </source>
</evidence>
<feature type="signal peptide" evidence="2">
    <location>
        <begin position="1"/>
        <end position="28"/>
    </location>
</feature>
<dbReference type="PANTHER" id="PTHR30404:SF0">
    <property type="entry name" value="N-ACETYLMURAMOYL-L-ALANINE AMIDASE AMIC"/>
    <property type="match status" value="1"/>
</dbReference>
<dbReference type="Pfam" id="PF01832">
    <property type="entry name" value="Glucosaminidase"/>
    <property type="match status" value="1"/>
</dbReference>
<dbReference type="InterPro" id="IPR002901">
    <property type="entry name" value="MGlyc_endo_b_GlcNAc-like_dom"/>
</dbReference>
<dbReference type="GO" id="GO:0009253">
    <property type="term" value="P:peptidoglycan catabolic process"/>
    <property type="evidence" value="ECO:0007669"/>
    <property type="project" value="InterPro"/>
</dbReference>
<evidence type="ECO:0000259" key="3">
    <source>
        <dbReference type="SMART" id="SM00646"/>
    </source>
</evidence>
<keyword evidence="2" id="KW-0732">Signal</keyword>
<evidence type="ECO:0000313" key="4">
    <source>
        <dbReference type="EMBL" id="CUO49177.1"/>
    </source>
</evidence>
<proteinExistence type="predicted"/>
<sequence length="671" mass="74992">MKFIKKVTFLVLFLFMVNLIMPNVDVQAFVDSNTSKINSNEELGLIFQDEMSIEDVNFDSENISDEGEDVNNINEEKRSVGDEPVVIKLENPIENHKLTGSFFVKGWAVGLEGISEVNVYIDGKLYGQATYGITRNDIGSKYPQYINSTNSGFNMEIEGYQNGVHEVKVIAIDIKGQKAEAKVNINVDTTTTVIMSKGTLKREQMISYLLKRNPSKSQEYAEAFVDYTINESNIEGVNHDILFSQMMYETGFLKFGGDVKEEQNNFAGLGAVGNGVPGESFPTIQIGIRAVVQHLKAYASTEALVQECVDTRFKYVQRGTALYVEHLGIPENPKGKGWAASNSYGYKILKIRDEIAQEPINYISKITSFKTTGEAVVGSKMTMIATATPEAETEYKFLVRDPSGYWKGLNDYSSKNSIEYTPTISGAYRYVVHVKHKKSNAEYDELQVIDLYIDKNDVKKLIVIDPGHNYGGDNGATSTHNGVTYIERDLNMQVSLKLKDELEKKGFTVVLTRNPEDRETIAVSESLRKRVDLANKLQADFFISIHQNSYTDSSVRGFEVYYSDALPETRGVISSDGLEYSLNSLRTSETEKVKLSKKIGSSIVSSVTSEMGLKNRGLKNKDFYVVKNTTMPSLLVECGFISNPDEAKNLANEQKQQKMAEIIAREIGKNL</sequence>
<dbReference type="CDD" id="cd02696">
    <property type="entry name" value="MurNAc-LAA"/>
    <property type="match status" value="1"/>
</dbReference>
<dbReference type="InterPro" id="IPR013783">
    <property type="entry name" value="Ig-like_fold"/>
</dbReference>
<dbReference type="GO" id="GO:0008745">
    <property type="term" value="F:N-acetylmuramoyl-L-alanine amidase activity"/>
    <property type="evidence" value="ECO:0007669"/>
    <property type="project" value="UniProtKB-EC"/>
</dbReference>
<dbReference type="EC" id="3.5.1.28" evidence="4"/>
<name>A0A174FI23_9CLOT</name>
<dbReference type="PANTHER" id="PTHR30404">
    <property type="entry name" value="N-ACETYLMURAMOYL-L-ALANINE AMIDASE"/>
    <property type="match status" value="1"/>
</dbReference>
<dbReference type="SMART" id="SM00646">
    <property type="entry name" value="Ami_3"/>
    <property type="match status" value="1"/>
</dbReference>
<reference evidence="4 5" key="1">
    <citation type="submission" date="2015-09" db="EMBL/GenBank/DDBJ databases">
        <authorList>
            <consortium name="Pathogen Informatics"/>
        </authorList>
    </citation>
    <scope>NUCLEOTIDE SEQUENCE [LARGE SCALE GENOMIC DNA]</scope>
    <source>
        <strain evidence="4 5">2789STDY5834855</strain>
    </source>
</reference>
<evidence type="ECO:0000256" key="2">
    <source>
        <dbReference type="SAM" id="SignalP"/>
    </source>
</evidence>
<gene>
    <name evidence="4" type="primary">lytC_3</name>
    <name evidence="4" type="ORF">ERS852470_02498</name>
</gene>
<evidence type="ECO:0000313" key="5">
    <source>
        <dbReference type="Proteomes" id="UP000095558"/>
    </source>
</evidence>
<protein>
    <submittedName>
        <fullName evidence="4">Surface protein PspC</fullName>
        <ecNumber evidence="4">3.5.1.28</ecNumber>
    </submittedName>
</protein>
<dbReference type="Pfam" id="PF01520">
    <property type="entry name" value="Amidase_3"/>
    <property type="match status" value="1"/>
</dbReference>
<dbReference type="AlphaFoldDB" id="A0A174FI23"/>
<dbReference type="Gene3D" id="3.40.630.40">
    <property type="entry name" value="Zn-dependent exopeptidases"/>
    <property type="match status" value="1"/>
</dbReference>
<keyword evidence="1 4" id="KW-0378">Hydrolase</keyword>
<dbReference type="Proteomes" id="UP000095558">
    <property type="component" value="Unassembled WGS sequence"/>
</dbReference>
<dbReference type="GO" id="GO:0030288">
    <property type="term" value="C:outer membrane-bounded periplasmic space"/>
    <property type="evidence" value="ECO:0007669"/>
    <property type="project" value="TreeGrafter"/>
</dbReference>
<dbReference type="OrthoDB" id="9763643at2"/>
<dbReference type="InterPro" id="IPR002508">
    <property type="entry name" value="MurNAc-LAA_cat"/>
</dbReference>